<keyword evidence="1" id="KW-1133">Transmembrane helix</keyword>
<accession>C4XL80</accession>
<dbReference type="KEGG" id="dma:DMR_35300"/>
<organism evidence="2 3">
    <name type="scientific">Solidesulfovibrio magneticus (strain ATCC 700980 / DSM 13731 / RS-1)</name>
    <name type="common">Desulfovibrio magneticus</name>
    <dbReference type="NCBI Taxonomy" id="573370"/>
    <lineage>
        <taxon>Bacteria</taxon>
        <taxon>Pseudomonadati</taxon>
        <taxon>Thermodesulfobacteriota</taxon>
        <taxon>Desulfovibrionia</taxon>
        <taxon>Desulfovibrionales</taxon>
        <taxon>Desulfovibrionaceae</taxon>
        <taxon>Solidesulfovibrio</taxon>
    </lineage>
</organism>
<keyword evidence="1" id="KW-0472">Membrane</keyword>
<name>C4XL80_SOLM1</name>
<evidence type="ECO:0000313" key="2">
    <source>
        <dbReference type="EMBL" id="BAH77021.1"/>
    </source>
</evidence>
<evidence type="ECO:0000256" key="1">
    <source>
        <dbReference type="SAM" id="Phobius"/>
    </source>
</evidence>
<gene>
    <name evidence="2" type="ordered locus">DMR_35300</name>
</gene>
<evidence type="ECO:0000313" key="3">
    <source>
        <dbReference type="Proteomes" id="UP000009071"/>
    </source>
</evidence>
<dbReference type="EMBL" id="AP010904">
    <property type="protein sequence ID" value="BAH77021.1"/>
    <property type="molecule type" value="Genomic_DNA"/>
</dbReference>
<sequence length="222" mass="25059">MPLTTNAKTTSRKHAAFLARRRCLRALRATLAFVTLAAPFFASGLVLTCRMPQQTQRLIAEGATWYFFWLFFRNVGTGIKHFRRAPLLSLLPIVVYISSLAFLLSGVLWKLNYTSYFKQFYAERMHIVDLLQNGVLSCSDKTPEAVTLPPALGHIVPMDYPVLCSRSASGYRVEFVIEIETSSRSSFVYAPPQDMDTPPPGTSLLQIEPLAPMWALACYWRD</sequence>
<dbReference type="STRING" id="573370.DMR_35300"/>
<feature type="transmembrane region" description="Helical" evidence="1">
    <location>
        <begin position="58"/>
        <end position="75"/>
    </location>
</feature>
<feature type="transmembrane region" description="Helical" evidence="1">
    <location>
        <begin position="87"/>
        <end position="109"/>
    </location>
</feature>
<reference evidence="2 3" key="1">
    <citation type="journal article" date="2009" name="Genome Res.">
        <title>Whole genome sequence of Desulfovibrio magneticus strain RS-1 revealed common gene clusters in magnetotactic bacteria.</title>
        <authorList>
            <person name="Nakazawa H."/>
            <person name="Arakaki A."/>
            <person name="Narita-Yamada S."/>
            <person name="Yashiro I."/>
            <person name="Jinno K."/>
            <person name="Aoki N."/>
            <person name="Tsuruyama A."/>
            <person name="Okamura Y."/>
            <person name="Tanikawa S."/>
            <person name="Fujita N."/>
            <person name="Takeyama H."/>
            <person name="Matsunaga T."/>
        </authorList>
    </citation>
    <scope>NUCLEOTIDE SEQUENCE [LARGE SCALE GENOMIC DNA]</scope>
    <source>
        <strain evidence="3">ATCC 700980 / DSM 13731 / RS-1</strain>
    </source>
</reference>
<dbReference type="Proteomes" id="UP000009071">
    <property type="component" value="Chromosome"/>
</dbReference>
<dbReference type="HOGENOM" id="CLU_1218203_0_0_7"/>
<protein>
    <submittedName>
        <fullName evidence="2">Hypothetical membrane protein</fullName>
    </submittedName>
</protein>
<dbReference type="AlphaFoldDB" id="C4XL80"/>
<proteinExistence type="predicted"/>
<keyword evidence="1" id="KW-0812">Transmembrane</keyword>
<keyword evidence="3" id="KW-1185">Reference proteome</keyword>